<protein>
    <submittedName>
        <fullName evidence="1">Uncharacterized protein</fullName>
    </submittedName>
</protein>
<comment type="caution">
    <text evidence="1">The sequence shown here is derived from an EMBL/GenBank/DDBJ whole genome shotgun (WGS) entry which is preliminary data.</text>
</comment>
<feature type="non-terminal residue" evidence="1">
    <location>
        <position position="67"/>
    </location>
</feature>
<evidence type="ECO:0000313" key="1">
    <source>
        <dbReference type="EMBL" id="KAK7913514.1"/>
    </source>
</evidence>
<organism evidence="1 2">
    <name type="scientific">Mugilogobius chulae</name>
    <name type="common">yellowstripe goby</name>
    <dbReference type="NCBI Taxonomy" id="88201"/>
    <lineage>
        <taxon>Eukaryota</taxon>
        <taxon>Metazoa</taxon>
        <taxon>Chordata</taxon>
        <taxon>Craniata</taxon>
        <taxon>Vertebrata</taxon>
        <taxon>Euteleostomi</taxon>
        <taxon>Actinopterygii</taxon>
        <taxon>Neopterygii</taxon>
        <taxon>Teleostei</taxon>
        <taxon>Neoteleostei</taxon>
        <taxon>Acanthomorphata</taxon>
        <taxon>Gobiaria</taxon>
        <taxon>Gobiiformes</taxon>
        <taxon>Gobioidei</taxon>
        <taxon>Gobiidae</taxon>
        <taxon>Gobionellinae</taxon>
        <taxon>Mugilogobius</taxon>
    </lineage>
</organism>
<name>A0AAW0P6V2_9GOBI</name>
<gene>
    <name evidence="1" type="ORF">WMY93_013725</name>
</gene>
<evidence type="ECO:0000313" key="2">
    <source>
        <dbReference type="Proteomes" id="UP001460270"/>
    </source>
</evidence>
<keyword evidence="2" id="KW-1185">Reference proteome</keyword>
<reference evidence="2" key="1">
    <citation type="submission" date="2024-04" db="EMBL/GenBank/DDBJ databases">
        <title>Salinicola lusitanus LLJ914,a marine bacterium isolated from the Okinawa Trough.</title>
        <authorList>
            <person name="Li J."/>
        </authorList>
    </citation>
    <scope>NUCLEOTIDE SEQUENCE [LARGE SCALE GENOMIC DNA]</scope>
</reference>
<proteinExistence type="predicted"/>
<dbReference type="Proteomes" id="UP001460270">
    <property type="component" value="Unassembled WGS sequence"/>
</dbReference>
<accession>A0AAW0P6V2</accession>
<dbReference type="AlphaFoldDB" id="A0AAW0P6V2"/>
<sequence length="67" mass="7051">MVSSAEVRCLSRVAVVSGCHGDKATLGGHMFTCVNTEQFTKEVFVDETACGAPQGYGQVPLTLPMST</sequence>
<dbReference type="EMBL" id="JBBPFD010000009">
    <property type="protein sequence ID" value="KAK7913514.1"/>
    <property type="molecule type" value="Genomic_DNA"/>
</dbReference>